<dbReference type="eggNOG" id="COG1082">
    <property type="taxonomic scope" value="Bacteria"/>
</dbReference>
<evidence type="ECO:0000313" key="2">
    <source>
        <dbReference type="Proteomes" id="UP000000379"/>
    </source>
</evidence>
<dbReference type="STRING" id="649638.Trad_1877"/>
<protein>
    <submittedName>
        <fullName evidence="1">Xylose isomerase domain protein TIM barrel</fullName>
    </submittedName>
</protein>
<reference evidence="1 2" key="2">
    <citation type="journal article" date="2011" name="Stand. Genomic Sci.">
        <title>Complete genome sequence of Truepera radiovictrix type strain (RQ-24).</title>
        <authorList>
            <person name="Ivanova N."/>
            <person name="Rohde C."/>
            <person name="Munk C."/>
            <person name="Nolan M."/>
            <person name="Lucas S."/>
            <person name="Del Rio T.G."/>
            <person name="Tice H."/>
            <person name="Deshpande S."/>
            <person name="Cheng J.F."/>
            <person name="Tapia R."/>
            <person name="Han C."/>
            <person name="Goodwin L."/>
            <person name="Pitluck S."/>
            <person name="Liolios K."/>
            <person name="Mavromatis K."/>
            <person name="Mikhailova N."/>
            <person name="Pati A."/>
            <person name="Chen A."/>
            <person name="Palaniappan K."/>
            <person name="Land M."/>
            <person name="Hauser L."/>
            <person name="Chang Y.J."/>
            <person name="Jeffries C.D."/>
            <person name="Brambilla E."/>
            <person name="Rohde M."/>
            <person name="Goker M."/>
            <person name="Tindall B.J."/>
            <person name="Woyke T."/>
            <person name="Bristow J."/>
            <person name="Eisen J.A."/>
            <person name="Markowitz V."/>
            <person name="Hugenholtz P."/>
            <person name="Kyrpides N.C."/>
            <person name="Klenk H.P."/>
            <person name="Lapidus A."/>
        </authorList>
    </citation>
    <scope>NUCLEOTIDE SEQUENCE [LARGE SCALE GENOMIC DNA]</scope>
    <source>
        <strain evidence="2">DSM 17093 / CIP 108686 / LMG 22925 / RQ-24</strain>
    </source>
</reference>
<evidence type="ECO:0000313" key="1">
    <source>
        <dbReference type="EMBL" id="ADI14993.1"/>
    </source>
</evidence>
<keyword evidence="1" id="KW-0413">Isomerase</keyword>
<keyword evidence="2" id="KW-1185">Reference proteome</keyword>
<proteinExistence type="predicted"/>
<gene>
    <name evidence="1" type="ordered locus">Trad_1877</name>
</gene>
<reference evidence="2" key="1">
    <citation type="submission" date="2010-05" db="EMBL/GenBank/DDBJ databases">
        <title>The complete genome of Truepera radiovictris DSM 17093.</title>
        <authorList>
            <consortium name="US DOE Joint Genome Institute (JGI-PGF)"/>
            <person name="Lucas S."/>
            <person name="Copeland A."/>
            <person name="Lapidus A."/>
            <person name="Glavina del Rio T."/>
            <person name="Dalin E."/>
            <person name="Tice H."/>
            <person name="Bruce D."/>
            <person name="Goodwin L."/>
            <person name="Pitluck S."/>
            <person name="Kyrpides N."/>
            <person name="Mavromatis K."/>
            <person name="Ovchinnikova G."/>
            <person name="Munk A.C."/>
            <person name="Detter J.C."/>
            <person name="Han C."/>
            <person name="Tapia R."/>
            <person name="Land M."/>
            <person name="Hauser L."/>
            <person name="Markowitz V."/>
            <person name="Cheng J.-F."/>
            <person name="Hugenholtz P."/>
            <person name="Woyke T."/>
            <person name="Wu D."/>
            <person name="Tindall B."/>
            <person name="Pomrenke H.G."/>
            <person name="Brambilla E."/>
            <person name="Klenk H.-P."/>
            <person name="Eisen J.A."/>
        </authorList>
    </citation>
    <scope>NUCLEOTIDE SEQUENCE [LARGE SCALE GENOMIC DNA]</scope>
    <source>
        <strain evidence="2">DSM 17093 / CIP 108686 / LMG 22925 / RQ-24</strain>
    </source>
</reference>
<dbReference type="AlphaFoldDB" id="D7CQK9"/>
<dbReference type="EMBL" id="CP002049">
    <property type="protein sequence ID" value="ADI14993.1"/>
    <property type="molecule type" value="Genomic_DNA"/>
</dbReference>
<dbReference type="OrthoDB" id="9785907at2"/>
<dbReference type="HOGENOM" id="CLU_041665_0_0_0"/>
<dbReference type="SUPFAM" id="SSF51658">
    <property type="entry name" value="Xylose isomerase-like"/>
    <property type="match status" value="1"/>
</dbReference>
<dbReference type="InterPro" id="IPR036237">
    <property type="entry name" value="Xyl_isomerase-like_sf"/>
</dbReference>
<dbReference type="NCBIfam" id="NF035939">
    <property type="entry name" value="TIM_EboE"/>
    <property type="match status" value="1"/>
</dbReference>
<accession>D7CQK9</accession>
<dbReference type="RefSeq" id="WP_013178358.1">
    <property type="nucleotide sequence ID" value="NC_014221.1"/>
</dbReference>
<name>D7CQK9_TRURR</name>
<dbReference type="GO" id="GO:0016853">
    <property type="term" value="F:isomerase activity"/>
    <property type="evidence" value="ECO:0007669"/>
    <property type="project" value="UniProtKB-KW"/>
</dbReference>
<sequence length="397" mass="44409">MKLAPFHLTYCTNIHPAKGFPAVWESLKRHTLPLKASLSPDAPFGVGLRLSGDESRELLEGDTLKAFKAWLLENGLYVFTMNGFPYGPFHGEAVKEQVHAPDWRTEERVAYTLRLVRILAALLPEGVTGGISTSPLSYKPWVNLRDEAVWRPITENVVRVAEALFALRRERGVLIHLDLEPEPDGLLENSDELIAFFSDWLLPRGAPLLAARVGITEAEARDALLEHVQVCFDTCHVALAYERPAEVLARLRAHGIRIGKVQVSSALRLTPEDPEGLRRTLAPFDEPVYLHQVVQRNAGGTLTRYPDLPAALAAPLAADAAEWRVHFHVPVFLARTEHDHVATTQETILETFAALRERALTEHLEVETYTWSVLPKALRRDLTALIARELEWVKGAL</sequence>
<organism evidence="1 2">
    <name type="scientific">Truepera radiovictrix (strain DSM 17093 / CIP 108686 / LMG 22925 / RQ-24)</name>
    <dbReference type="NCBI Taxonomy" id="649638"/>
    <lineage>
        <taxon>Bacteria</taxon>
        <taxon>Thermotogati</taxon>
        <taxon>Deinococcota</taxon>
        <taxon>Deinococci</taxon>
        <taxon>Trueperales</taxon>
        <taxon>Trueperaceae</taxon>
        <taxon>Truepera</taxon>
    </lineage>
</organism>
<dbReference type="KEGG" id="tra:Trad_1877"/>
<dbReference type="Proteomes" id="UP000000379">
    <property type="component" value="Chromosome"/>
</dbReference>
<dbReference type="Gene3D" id="3.20.20.150">
    <property type="entry name" value="Divalent-metal-dependent TIM barrel enzymes"/>
    <property type="match status" value="1"/>
</dbReference>